<dbReference type="Proteomes" id="UP000510937">
    <property type="component" value="Chromosome"/>
</dbReference>
<name>A0ABD7AGQ8_9ENTR</name>
<dbReference type="EMBL" id="CP055315">
    <property type="protein sequence ID" value="QLO51998.1"/>
    <property type="molecule type" value="Genomic_DNA"/>
</dbReference>
<dbReference type="RefSeq" id="WP_181247123.1">
    <property type="nucleotide sequence ID" value="NZ_CP055315.1"/>
</dbReference>
<gene>
    <name evidence="1" type="ORF">HV234_10950</name>
</gene>
<organism evidence="1 2">
    <name type="scientific">Klebsiella grimontii</name>
    <dbReference type="NCBI Taxonomy" id="2058152"/>
    <lineage>
        <taxon>Bacteria</taxon>
        <taxon>Pseudomonadati</taxon>
        <taxon>Pseudomonadota</taxon>
        <taxon>Gammaproteobacteria</taxon>
        <taxon>Enterobacterales</taxon>
        <taxon>Enterobacteriaceae</taxon>
        <taxon>Klebsiella/Raoultella group</taxon>
        <taxon>Klebsiella</taxon>
    </lineage>
</organism>
<accession>A0ABD7AGQ8</accession>
<sequence length="1304" mass="137370">MTITETQKTAQLAADAAVSAAEAKQYMLEAEQGYQDTSAAAQQAQDAAGSALLSKQSAATSEENSLQYATEAGVARDEAVASASTAAEFGDNKLTFADTTAGLAGTTSGQYFRVPQGAGNVLAFRYYKNNSGVAVEVAEYVGQGSISNSIREYSSLTAAQSDISAGNILSGGYCWVRNTVDTTLADEYINNSGALEATGRVMPSQKAVQQLTDSFGLVGSQPNLFDNAVTDQKSLPPIVTSFGSLPEISTYNGLPCFSVKTVENSATESGSVFGGFKSELLPSGKISAYCLIVHVDGSMGVASARAILMQFNSSGSEITSARAEKLITNSQELTDLTPVSFVGVAKDPLCASVGLFIGLTPDPASAVRSMHFKDLMICDGENSVFRRVPSKPTGLDAAISGINATEFLTPAIETVANDQKMLGLLASNFVTPSTFEGFNDGGTASGWTGATVATLNGVKCLRTPAATSASSADSPRMPVSQYAGKHISVSMDIYQKTGDQGLNSSGQNNLRARVAALDSAGTLINDAWTGIAGNDDSTTTGNQYYTRNIPRSSITEPYRLSICRNIKLPSTAAYIIINIRSENNGATPAPYVYVTNFVGVNAPDAVMHPEKLNRVATFSGGNTTAWLTEAGAAQVTRSKDFWNVLPNWFTDSQLQNESVGGVVPGWDSSPVAALKSGVLTLELPKSNLTTAAGYSLQPGFDASVSKFPSGYFSAAVDIIEKLGDQGVNASGQNNLRIRIWAKDSSGNMINTAWTGVAGNDDTTSTGPQYYSRYVTRSSITSRTRVTIAENLPIPANTAYLVFNVRAEGATGAPCPQMYMSNFVLRDGADPSWCQEKMSTSATVRTSVFLSPTGSDANTGTSPTSALKTLSAAIARINGFGTVYMSPGRYAYSDVNAPFSGVTRVSIEGITDSAFNYPLIVGGTLLTGISKLSGYARIYSAPLTGFATGTHPSWLWIDGLPDADTLETPEFYHPVMRGRPNRLECTKIWLADTVRTAINRDTPVSWSKTAALTEMDASDSPKCAWVESEGVVYFTMPDGGDPTLSGVAIYAVPTVQSIFTGSETQFTGKGAISITGIRVRYASIAVTGFRETLLNDVGVLGAAENCFDIGNWTTAYNCKAAGSGSRSFVGTWDGYNMHAFSVFTHFGCWATDCLDDGWSSHENCTEAGYAPVSWFNLGSGLTPAYGAEAMYVQPYTRSNALQTRKVNAKAGGIEAHQSPISSDPGVATVVAVYDGISVGDRNGYVSGDTLNTPAAANLIAYNCKAIDPVQFGFRCTKIVDCSHSGTGTANSSTTKQTIATTLITS</sequence>
<proteinExistence type="predicted"/>
<evidence type="ECO:0000313" key="2">
    <source>
        <dbReference type="Proteomes" id="UP000510937"/>
    </source>
</evidence>
<reference evidence="2" key="1">
    <citation type="submission" date="2020-06" db="EMBL/GenBank/DDBJ databases">
        <title>REHAB project genomes.</title>
        <authorList>
            <person name="Shaw L.P."/>
        </authorList>
    </citation>
    <scope>NUCLEOTIDE SEQUENCE [LARGE SCALE GENOMIC DNA]</scope>
    <source>
        <strain evidence="2">RHBSTW-00555</strain>
    </source>
</reference>
<protein>
    <submittedName>
        <fullName evidence="1">Uncharacterized protein</fullName>
    </submittedName>
</protein>
<evidence type="ECO:0000313" key="1">
    <source>
        <dbReference type="EMBL" id="QLO51998.1"/>
    </source>
</evidence>